<organism evidence="1 2">
    <name type="scientific">Vermiconidia calcicola</name>
    <dbReference type="NCBI Taxonomy" id="1690605"/>
    <lineage>
        <taxon>Eukaryota</taxon>
        <taxon>Fungi</taxon>
        <taxon>Dikarya</taxon>
        <taxon>Ascomycota</taxon>
        <taxon>Pezizomycotina</taxon>
        <taxon>Dothideomycetes</taxon>
        <taxon>Dothideomycetidae</taxon>
        <taxon>Mycosphaerellales</taxon>
        <taxon>Extremaceae</taxon>
        <taxon>Vermiconidia</taxon>
    </lineage>
</organism>
<keyword evidence="2" id="KW-1185">Reference proteome</keyword>
<evidence type="ECO:0000313" key="2">
    <source>
        <dbReference type="Proteomes" id="UP001281147"/>
    </source>
</evidence>
<sequence length="505" mass="57633">MNGPLLKLWETLGHHKLVSVAVALLSYLGCRVTYLLVFHPLAAFQGPRLAALTGWYTLYFDAIRGGVFLQKLERLHDRYGMIVRIGPNEIHIADPTFYDTLFNFKSSIEKPKYEMDTMQWTTSHELHRRRRKPYEGYFSRQAIQRLEPAIREKTEGLCRILVQAYKDSSPANLSVLYRALTVDVISEYCFGGGYNFLDNEDEAKAFVTFNTKALRTFYWFRDVKVTHWLMALIIKMPAWMLPRQPGFHELFSSAEISIRALRKGKAGQVGGNASRHAIIFEGILQADDVPPKEKTIGALKDMSVLLTGAGFETTGNALSVAHFHVLSNPTIHAKLTEELVSHIPDPQSQLSWSTLEKLPYLKAVLQEAVRMSMVVMARQSRINRRDVMRYEDYVIPPGTIVSMSHPFILYNADVYPEPHTFNPDRWLCGDEKVTKNLVAFSRGSRSCIGIHLAWAEMFIVFATVMRRFHTELFDTTRKEVDPKTDAFVPLPESDKGVRVLVRGEE</sequence>
<reference evidence="1" key="1">
    <citation type="submission" date="2023-07" db="EMBL/GenBank/DDBJ databases">
        <title>Black Yeasts Isolated from many extreme environments.</title>
        <authorList>
            <person name="Coleine C."/>
            <person name="Stajich J.E."/>
            <person name="Selbmann L."/>
        </authorList>
    </citation>
    <scope>NUCLEOTIDE SEQUENCE</scope>
    <source>
        <strain evidence="1">CCFEE 5714</strain>
    </source>
</reference>
<proteinExistence type="predicted"/>
<comment type="caution">
    <text evidence="1">The sequence shown here is derived from an EMBL/GenBank/DDBJ whole genome shotgun (WGS) entry which is preliminary data.</text>
</comment>
<dbReference type="EMBL" id="JAUTXU010000035">
    <property type="protein sequence ID" value="KAK3717775.1"/>
    <property type="molecule type" value="Genomic_DNA"/>
</dbReference>
<name>A0ACC3NIM3_9PEZI</name>
<protein>
    <submittedName>
        <fullName evidence="1">Uncharacterized protein</fullName>
    </submittedName>
</protein>
<dbReference type="Proteomes" id="UP001281147">
    <property type="component" value="Unassembled WGS sequence"/>
</dbReference>
<evidence type="ECO:0000313" key="1">
    <source>
        <dbReference type="EMBL" id="KAK3717775.1"/>
    </source>
</evidence>
<gene>
    <name evidence="1" type="ORF">LTR37_005546</name>
</gene>
<accession>A0ACC3NIM3</accession>